<comment type="caution">
    <text evidence="2">The sequence shown here is derived from an EMBL/GenBank/DDBJ whole genome shotgun (WGS) entry which is preliminary data.</text>
</comment>
<organism evidence="2 3">
    <name type="scientific">Hibiscus sabdariffa</name>
    <name type="common">roselle</name>
    <dbReference type="NCBI Taxonomy" id="183260"/>
    <lineage>
        <taxon>Eukaryota</taxon>
        <taxon>Viridiplantae</taxon>
        <taxon>Streptophyta</taxon>
        <taxon>Embryophyta</taxon>
        <taxon>Tracheophyta</taxon>
        <taxon>Spermatophyta</taxon>
        <taxon>Magnoliopsida</taxon>
        <taxon>eudicotyledons</taxon>
        <taxon>Gunneridae</taxon>
        <taxon>Pentapetalae</taxon>
        <taxon>rosids</taxon>
        <taxon>malvids</taxon>
        <taxon>Malvales</taxon>
        <taxon>Malvaceae</taxon>
        <taxon>Malvoideae</taxon>
        <taxon>Hibiscus</taxon>
    </lineage>
</organism>
<reference evidence="2 3" key="1">
    <citation type="journal article" date="2024" name="G3 (Bethesda)">
        <title>Genome assembly of Hibiscus sabdariffa L. provides insights into metabolisms of medicinal natural products.</title>
        <authorList>
            <person name="Kim T."/>
        </authorList>
    </citation>
    <scope>NUCLEOTIDE SEQUENCE [LARGE SCALE GENOMIC DNA]</scope>
    <source>
        <strain evidence="2">TK-2024</strain>
        <tissue evidence="2">Old leaves</tissue>
    </source>
</reference>
<sequence>MLTLWVISEGTHKHDALDKSSVVADGSRVIESANRIGEPATSQSVEPPKLLIYQHRPKTTSVIPAGQDVRPKTTLVTPVGQDSLFISGPLHKQDDQSNLSQAAKQFISCPQLSRSKSTKDNSQDSQSCGNDCIEDQSERGCSSSSYMYATPCNIQSQSHTQSLPHVQT</sequence>
<name>A0ABR2BN84_9ROSI</name>
<evidence type="ECO:0000313" key="3">
    <source>
        <dbReference type="Proteomes" id="UP001472677"/>
    </source>
</evidence>
<keyword evidence="3" id="KW-1185">Reference proteome</keyword>
<evidence type="ECO:0000313" key="2">
    <source>
        <dbReference type="EMBL" id="KAK8508463.1"/>
    </source>
</evidence>
<proteinExistence type="predicted"/>
<evidence type="ECO:0000256" key="1">
    <source>
        <dbReference type="SAM" id="MobiDB-lite"/>
    </source>
</evidence>
<protein>
    <submittedName>
        <fullName evidence="2">Uncharacterized protein</fullName>
    </submittedName>
</protein>
<dbReference type="Proteomes" id="UP001472677">
    <property type="component" value="Unassembled WGS sequence"/>
</dbReference>
<accession>A0ABR2BN84</accession>
<dbReference type="EMBL" id="JBBPBM010000101">
    <property type="protein sequence ID" value="KAK8508463.1"/>
    <property type="molecule type" value="Genomic_DNA"/>
</dbReference>
<feature type="region of interest" description="Disordered" evidence="1">
    <location>
        <begin position="111"/>
        <end position="143"/>
    </location>
</feature>
<gene>
    <name evidence="2" type="ORF">V6N12_020244</name>
</gene>